<dbReference type="EMBL" id="JARYGZ010000001">
    <property type="protein sequence ID" value="MDH7637617.1"/>
    <property type="molecule type" value="Genomic_DNA"/>
</dbReference>
<keyword evidence="2" id="KW-1185">Reference proteome</keyword>
<protein>
    <recommendedName>
        <fullName evidence="3">Lipoprotein</fullName>
    </recommendedName>
</protein>
<accession>A0ABT6MXF8</accession>
<evidence type="ECO:0000313" key="2">
    <source>
        <dbReference type="Proteomes" id="UP001160625"/>
    </source>
</evidence>
<reference evidence="1" key="1">
    <citation type="submission" date="2023-04" db="EMBL/GenBank/DDBJ databases">
        <title>Sphingomonas sp. MAHUQ-71 isolated from rice field.</title>
        <authorList>
            <person name="Huq M.A."/>
        </authorList>
    </citation>
    <scope>NUCLEOTIDE SEQUENCE</scope>
    <source>
        <strain evidence="1">MAHUQ-71</strain>
    </source>
</reference>
<gene>
    <name evidence="1" type="ORF">QGN17_02625</name>
</gene>
<comment type="caution">
    <text evidence="1">The sequence shown here is derived from an EMBL/GenBank/DDBJ whole genome shotgun (WGS) entry which is preliminary data.</text>
</comment>
<sequence length="161" mass="17765">MRRAVLMSIAICAGGCTPHRTPPPNLTFDGLPVSGTLAFAKRSGFVNCFGDPISMRCRKPGIMFQGKGPYEAAVDLVGGDGNGGFDHLILWSEDDQMAVQDVGDALERTGWTVCFTGHDNVGDQEIYTRADRRLTVSIDISYWAMRRLRLFPQWQKPKPAC</sequence>
<proteinExistence type="predicted"/>
<dbReference type="RefSeq" id="WP_281042962.1">
    <property type="nucleotide sequence ID" value="NZ_JARYGZ010000001.1"/>
</dbReference>
<name>A0ABT6MXF8_9SPHN</name>
<dbReference type="Proteomes" id="UP001160625">
    <property type="component" value="Unassembled WGS sequence"/>
</dbReference>
<organism evidence="1 2">
    <name type="scientific">Sphingomonas oryzagri</name>
    <dbReference type="NCBI Taxonomy" id="3042314"/>
    <lineage>
        <taxon>Bacteria</taxon>
        <taxon>Pseudomonadati</taxon>
        <taxon>Pseudomonadota</taxon>
        <taxon>Alphaproteobacteria</taxon>
        <taxon>Sphingomonadales</taxon>
        <taxon>Sphingomonadaceae</taxon>
        <taxon>Sphingomonas</taxon>
    </lineage>
</organism>
<evidence type="ECO:0000313" key="1">
    <source>
        <dbReference type="EMBL" id="MDH7637617.1"/>
    </source>
</evidence>
<evidence type="ECO:0008006" key="3">
    <source>
        <dbReference type="Google" id="ProtNLM"/>
    </source>
</evidence>